<dbReference type="PANTHER" id="PTHR39083">
    <property type="entry name" value="CYCLIC DI-GMP-BINDING PROTEIN"/>
    <property type="match status" value="1"/>
</dbReference>
<dbReference type="EMBL" id="UGWZ01000001">
    <property type="protein sequence ID" value="SUG12705.1"/>
    <property type="molecule type" value="Genomic_DNA"/>
</dbReference>
<reference evidence="7 8" key="1">
    <citation type="submission" date="2018-06" db="EMBL/GenBank/DDBJ databases">
        <authorList>
            <consortium name="Pathogen Informatics"/>
            <person name="Doyle S."/>
        </authorList>
    </citation>
    <scope>NUCLEOTIDE SEQUENCE [LARGE SCALE GENOMIC DNA]</scope>
    <source>
        <strain evidence="7 8">NCTC7295</strain>
    </source>
</reference>
<proteinExistence type="inferred from homology"/>
<dbReference type="Proteomes" id="UP000254124">
    <property type="component" value="Unassembled WGS sequence"/>
</dbReference>
<dbReference type="Pfam" id="PF03170">
    <property type="entry name" value="BcsB"/>
    <property type="match status" value="1"/>
</dbReference>
<keyword evidence="6" id="KW-0973">c-di-GMP</keyword>
<gene>
    <name evidence="7" type="primary">bscB_1</name>
    <name evidence="7" type="ORF">NCTC7295_00245</name>
</gene>
<comment type="pathway">
    <text evidence="6">Glycan metabolism; bacterial cellulose biosynthesis.</text>
</comment>
<keyword evidence="3" id="KW-0812">Transmembrane</keyword>
<name>A0A379RYA8_SALER</name>
<dbReference type="InterPro" id="IPR018513">
    <property type="entry name" value="Cell_synthase_bac"/>
</dbReference>
<keyword evidence="6" id="KW-0135">Cellulose biosynthesis</keyword>
<evidence type="ECO:0000256" key="4">
    <source>
        <dbReference type="ARBA" id="ARBA00022989"/>
    </source>
</evidence>
<evidence type="ECO:0000256" key="2">
    <source>
        <dbReference type="ARBA" id="ARBA00022475"/>
    </source>
</evidence>
<evidence type="ECO:0000256" key="1">
    <source>
        <dbReference type="ARBA" id="ARBA00004162"/>
    </source>
</evidence>
<dbReference type="GO" id="GO:0005886">
    <property type="term" value="C:plasma membrane"/>
    <property type="evidence" value="ECO:0007669"/>
    <property type="project" value="UniProtKB-SubCell"/>
</dbReference>
<dbReference type="GO" id="GO:0006011">
    <property type="term" value="P:UDP-alpha-D-glucose metabolic process"/>
    <property type="evidence" value="ECO:0007669"/>
    <property type="project" value="InterPro"/>
</dbReference>
<comment type="similarity">
    <text evidence="6">Belongs to the AcsB/BcsB family.</text>
</comment>
<evidence type="ECO:0000256" key="6">
    <source>
        <dbReference type="RuleBase" id="RU365021"/>
    </source>
</evidence>
<comment type="subunit">
    <text evidence="6">Tightly associated with the cellulose synthase catalytic subunit.</text>
</comment>
<keyword evidence="5" id="KW-0472">Membrane</keyword>
<dbReference type="UniPathway" id="UPA00694"/>
<comment type="function">
    <text evidence="6">Binds the cellulose synthase activator, bis-(3'-5') cyclic diguanylic acid (c-di-GMP).</text>
</comment>
<dbReference type="AlphaFoldDB" id="A0A379RYA8"/>
<dbReference type="Gene3D" id="2.60.120.260">
    <property type="entry name" value="Galactose-binding domain-like"/>
    <property type="match status" value="1"/>
</dbReference>
<evidence type="ECO:0000256" key="3">
    <source>
        <dbReference type="ARBA" id="ARBA00022692"/>
    </source>
</evidence>
<evidence type="ECO:0000256" key="5">
    <source>
        <dbReference type="ARBA" id="ARBA00023136"/>
    </source>
</evidence>
<comment type="subcellular location">
    <subcellularLocation>
        <location evidence="6">Cell inner membrane</location>
    </subcellularLocation>
    <subcellularLocation>
        <location evidence="1">Cell membrane</location>
        <topology evidence="1">Single-pass membrane protein</topology>
    </subcellularLocation>
</comment>
<keyword evidence="4" id="KW-1133">Transmembrane helix</keyword>
<evidence type="ECO:0000313" key="7">
    <source>
        <dbReference type="EMBL" id="SUG12705.1"/>
    </source>
</evidence>
<organism evidence="7 8">
    <name type="scientific">Salmonella enterica subsp. arizonae</name>
    <dbReference type="NCBI Taxonomy" id="59203"/>
    <lineage>
        <taxon>Bacteria</taxon>
        <taxon>Pseudomonadati</taxon>
        <taxon>Pseudomonadota</taxon>
        <taxon>Gammaproteobacteria</taxon>
        <taxon>Enterobacterales</taxon>
        <taxon>Enterobacteriaceae</taxon>
        <taxon>Salmonella</taxon>
    </lineage>
</organism>
<keyword evidence="2 6" id="KW-1003">Cell membrane</keyword>
<dbReference type="GO" id="GO:0030244">
    <property type="term" value="P:cellulose biosynthetic process"/>
    <property type="evidence" value="ECO:0007669"/>
    <property type="project" value="UniProtKB-KW"/>
</dbReference>
<keyword evidence="6" id="KW-0997">Cell inner membrane</keyword>
<evidence type="ECO:0000313" key="8">
    <source>
        <dbReference type="Proteomes" id="UP000254124"/>
    </source>
</evidence>
<protein>
    <recommendedName>
        <fullName evidence="6">Cyclic di-GMP-binding protein</fullName>
    </recommendedName>
    <alternativeName>
        <fullName evidence="6">Cellulose synthase regulatory subunit</fullName>
    </alternativeName>
</protein>
<accession>A0A379RYA8</accession>
<dbReference type="PANTHER" id="PTHR39083:SF1">
    <property type="entry name" value="CYCLIC DI-GMP-BINDING PROTEIN"/>
    <property type="match status" value="1"/>
</dbReference>
<sequence>MAQTAPSREVKLTFAQIAPPPGSMALRGVNPNGGIEFGMRSDEVASKAVLNLEYTPSPSLLPVQSQLKVYLNDELMGVLPVTKEQLGKRRWRRYLSIRCLLPTLTGCGWSSSATIAMYVKTRPAVTLWLDIGRNSALDLTYRHAGGE</sequence>